<protein>
    <submittedName>
        <fullName evidence="2">Alpha/beta fold hydrolase</fullName>
    </submittedName>
</protein>
<dbReference type="InterPro" id="IPR000073">
    <property type="entry name" value="AB_hydrolase_1"/>
</dbReference>
<dbReference type="InterPro" id="IPR022742">
    <property type="entry name" value="Hydrolase_4"/>
</dbReference>
<evidence type="ECO:0000259" key="1">
    <source>
        <dbReference type="Pfam" id="PF12146"/>
    </source>
</evidence>
<dbReference type="Pfam" id="PF12146">
    <property type="entry name" value="Hydrolase_4"/>
    <property type="match status" value="1"/>
</dbReference>
<dbReference type="Proteomes" id="UP001596368">
    <property type="component" value="Unassembled WGS sequence"/>
</dbReference>
<keyword evidence="3" id="KW-1185">Reference proteome</keyword>
<gene>
    <name evidence="2" type="ORF">ACFQRB_00420</name>
</gene>
<feature type="domain" description="Serine aminopeptidase S33" evidence="1">
    <location>
        <begin position="2"/>
        <end position="134"/>
    </location>
</feature>
<sequence length="146" mass="16242">MVCGLSMGGCIAMTFAARHPDRLSGLVLADTFGPVPLTVGDRLWREALRLTIPPARLVGYERVERGMVWLQQRLSGAGVAGDYGRIEAIRDRGPRMATEEFAKVIRAIASFHRTRVDFGAIRVPTLLLYGEHETGVIRRQMHGSRR</sequence>
<name>A0ABD5XK57_9EURY</name>
<dbReference type="AlphaFoldDB" id="A0ABD5XK57"/>
<dbReference type="Gene3D" id="3.40.50.1820">
    <property type="entry name" value="alpha/beta hydrolase"/>
    <property type="match status" value="1"/>
</dbReference>
<accession>A0ABD5XK57</accession>
<organism evidence="2 3">
    <name type="scientific">Halobaculum litoreum</name>
    <dbReference type="NCBI Taxonomy" id="3031998"/>
    <lineage>
        <taxon>Archaea</taxon>
        <taxon>Methanobacteriati</taxon>
        <taxon>Methanobacteriota</taxon>
        <taxon>Stenosarchaea group</taxon>
        <taxon>Halobacteria</taxon>
        <taxon>Halobacteriales</taxon>
        <taxon>Haloferacaceae</taxon>
        <taxon>Halobaculum</taxon>
    </lineage>
</organism>
<dbReference type="SUPFAM" id="SSF53474">
    <property type="entry name" value="alpha/beta-Hydrolases"/>
    <property type="match status" value="1"/>
</dbReference>
<comment type="caution">
    <text evidence="2">The sequence shown here is derived from an EMBL/GenBank/DDBJ whole genome shotgun (WGS) entry which is preliminary data.</text>
</comment>
<reference evidence="2 3" key="1">
    <citation type="journal article" date="2019" name="Int. J. Syst. Evol. Microbiol.">
        <title>The Global Catalogue of Microorganisms (GCM) 10K type strain sequencing project: providing services to taxonomists for standard genome sequencing and annotation.</title>
        <authorList>
            <consortium name="The Broad Institute Genomics Platform"/>
            <consortium name="The Broad Institute Genome Sequencing Center for Infectious Disease"/>
            <person name="Wu L."/>
            <person name="Ma J."/>
        </authorList>
    </citation>
    <scope>NUCLEOTIDE SEQUENCE [LARGE SCALE GENOMIC DNA]</scope>
    <source>
        <strain evidence="2 3">DT92</strain>
    </source>
</reference>
<dbReference type="InterPro" id="IPR029058">
    <property type="entry name" value="AB_hydrolase_fold"/>
</dbReference>
<proteinExistence type="predicted"/>
<evidence type="ECO:0000313" key="3">
    <source>
        <dbReference type="Proteomes" id="UP001596368"/>
    </source>
</evidence>
<keyword evidence="2" id="KW-0378">Hydrolase</keyword>
<dbReference type="GO" id="GO:0016787">
    <property type="term" value="F:hydrolase activity"/>
    <property type="evidence" value="ECO:0007669"/>
    <property type="project" value="UniProtKB-KW"/>
</dbReference>
<dbReference type="EMBL" id="JBHSZG010000001">
    <property type="protein sequence ID" value="MFC7135492.1"/>
    <property type="molecule type" value="Genomic_DNA"/>
</dbReference>
<dbReference type="PRINTS" id="PR00111">
    <property type="entry name" value="ABHYDROLASE"/>
</dbReference>
<evidence type="ECO:0000313" key="2">
    <source>
        <dbReference type="EMBL" id="MFC7135492.1"/>
    </source>
</evidence>